<dbReference type="PANTHER" id="PTHR19353:SF19">
    <property type="entry name" value="DELTA(5) FATTY ACID DESATURASE C-RELATED"/>
    <property type="match status" value="1"/>
</dbReference>
<feature type="transmembrane region" description="Helical" evidence="2">
    <location>
        <begin position="198"/>
        <end position="215"/>
    </location>
</feature>
<gene>
    <name evidence="4" type="ORF">ACFP0N_35695</name>
</gene>
<feature type="region of interest" description="Disordered" evidence="1">
    <location>
        <begin position="344"/>
        <end position="376"/>
    </location>
</feature>
<feature type="transmembrane region" description="Helical" evidence="2">
    <location>
        <begin position="165"/>
        <end position="186"/>
    </location>
</feature>
<accession>A0ABW1F7E4</accession>
<keyword evidence="2" id="KW-0472">Membrane</keyword>
<evidence type="ECO:0000313" key="5">
    <source>
        <dbReference type="Proteomes" id="UP001596067"/>
    </source>
</evidence>
<dbReference type="EMBL" id="JBHSOD010000078">
    <property type="protein sequence ID" value="MFC5890312.1"/>
    <property type="molecule type" value="Genomic_DNA"/>
</dbReference>
<evidence type="ECO:0000256" key="2">
    <source>
        <dbReference type="SAM" id="Phobius"/>
    </source>
</evidence>
<dbReference type="EC" id="1.14.19.-" evidence="4"/>
<keyword evidence="2" id="KW-1133">Transmembrane helix</keyword>
<feature type="compositionally biased region" description="Low complexity" evidence="1">
    <location>
        <begin position="344"/>
        <end position="362"/>
    </location>
</feature>
<dbReference type="InterPro" id="IPR005804">
    <property type="entry name" value="FA_desaturase_dom"/>
</dbReference>
<dbReference type="RefSeq" id="WP_313767671.1">
    <property type="nucleotide sequence ID" value="NZ_BAAAVH010000016.1"/>
</dbReference>
<dbReference type="Proteomes" id="UP001596067">
    <property type="component" value="Unassembled WGS sequence"/>
</dbReference>
<dbReference type="PANTHER" id="PTHR19353">
    <property type="entry name" value="FATTY ACID DESATURASE 2"/>
    <property type="match status" value="1"/>
</dbReference>
<dbReference type="InterPro" id="IPR012171">
    <property type="entry name" value="Fatty_acid_desaturase"/>
</dbReference>
<evidence type="ECO:0000313" key="4">
    <source>
        <dbReference type="EMBL" id="MFC5890312.1"/>
    </source>
</evidence>
<dbReference type="CDD" id="cd03506">
    <property type="entry name" value="Delta6-FADS-like"/>
    <property type="match status" value="1"/>
</dbReference>
<name>A0ABW1F7E4_9ACTN</name>
<feature type="compositionally biased region" description="Pro residues" evidence="1">
    <location>
        <begin position="363"/>
        <end position="376"/>
    </location>
</feature>
<feature type="domain" description="Fatty acid desaturase" evidence="3">
    <location>
        <begin position="61"/>
        <end position="319"/>
    </location>
</feature>
<keyword evidence="4" id="KW-0560">Oxidoreductase</keyword>
<keyword evidence="2" id="KW-0812">Transmembrane</keyword>
<organism evidence="4 5">
    <name type="scientific">Kitasatospora aburaviensis</name>
    <dbReference type="NCBI Taxonomy" id="67265"/>
    <lineage>
        <taxon>Bacteria</taxon>
        <taxon>Bacillati</taxon>
        <taxon>Actinomycetota</taxon>
        <taxon>Actinomycetes</taxon>
        <taxon>Kitasatosporales</taxon>
        <taxon>Streptomycetaceae</taxon>
        <taxon>Kitasatospora</taxon>
    </lineage>
</organism>
<dbReference type="PIRSF" id="PIRSF015921">
    <property type="entry name" value="FA_sphinglp_des"/>
    <property type="match status" value="1"/>
</dbReference>
<protein>
    <submittedName>
        <fullName evidence="4">Acyl-CoA desaturase</fullName>
        <ecNumber evidence="4">1.14.19.-</ecNumber>
    </submittedName>
</protein>
<dbReference type="GO" id="GO:0016491">
    <property type="term" value="F:oxidoreductase activity"/>
    <property type="evidence" value="ECO:0007669"/>
    <property type="project" value="UniProtKB-KW"/>
</dbReference>
<evidence type="ECO:0000256" key="1">
    <source>
        <dbReference type="SAM" id="MobiDB-lite"/>
    </source>
</evidence>
<proteinExistence type="predicted"/>
<feature type="transmembrane region" description="Helical" evidence="2">
    <location>
        <begin position="221"/>
        <end position="240"/>
    </location>
</feature>
<comment type="caution">
    <text evidence="4">The sequence shown here is derived from an EMBL/GenBank/DDBJ whole genome shotgun (WGS) entry which is preliminary data.</text>
</comment>
<feature type="transmembrane region" description="Helical" evidence="2">
    <location>
        <begin position="35"/>
        <end position="56"/>
    </location>
</feature>
<feature type="transmembrane region" description="Helical" evidence="2">
    <location>
        <begin position="98"/>
        <end position="118"/>
    </location>
</feature>
<dbReference type="Pfam" id="PF00487">
    <property type="entry name" value="FA_desaturase"/>
    <property type="match status" value="1"/>
</dbReference>
<feature type="transmembrane region" description="Helical" evidence="2">
    <location>
        <begin position="62"/>
        <end position="86"/>
    </location>
</feature>
<keyword evidence="5" id="KW-1185">Reference proteome</keyword>
<reference evidence="5" key="1">
    <citation type="journal article" date="2019" name="Int. J. Syst. Evol. Microbiol.">
        <title>The Global Catalogue of Microorganisms (GCM) 10K type strain sequencing project: providing services to taxonomists for standard genome sequencing and annotation.</title>
        <authorList>
            <consortium name="The Broad Institute Genomics Platform"/>
            <consortium name="The Broad Institute Genome Sequencing Center for Infectious Disease"/>
            <person name="Wu L."/>
            <person name="Ma J."/>
        </authorList>
    </citation>
    <scope>NUCLEOTIDE SEQUENCE [LARGE SCALE GENOMIC DNA]</scope>
    <source>
        <strain evidence="5">CGMCC 4.1469</strain>
    </source>
</reference>
<sequence>MTVQDTPTAGTTRHDDFAELYRRVSDAGLLRRRPLYYTCRSAALFAALALLLARFVTLGASWWQLCLAPLLALVLGQLALLGHDIAHRAVFADRRTTDLAGILLGNLVVGMSYGWWVADHNRHHAHPNREGHDPAADAVLFARTVEQARRTRGLRRLVARYQAELFFPLLSLQALGLVAATCLTLTRGTVRHPVLERTLAALHYALAAALLTAVLSPLQALAFAALCGAVLGVYLGCIFAPNHKGMPMTDPDAERADYLRRQVLPSRNLKAGRFVHFLFGGLGYQIEHHLFPAMPVAALRPASRIVRAYCAEVGVPYCEAGLAASFRAILGDLREVGRSVGVGPGRPARPAAGAASEAAPEIVPVPEPLPEPGVAR</sequence>
<evidence type="ECO:0000259" key="3">
    <source>
        <dbReference type="Pfam" id="PF00487"/>
    </source>
</evidence>